<dbReference type="InterPro" id="IPR036021">
    <property type="entry name" value="Tungsten_al_ferr_oxy-like_C"/>
</dbReference>
<dbReference type="Pfam" id="PF01314">
    <property type="entry name" value="AFOR_C"/>
    <property type="match status" value="1"/>
</dbReference>
<evidence type="ECO:0000256" key="4">
    <source>
        <dbReference type="ARBA" id="ARBA00022723"/>
    </source>
</evidence>
<evidence type="ECO:0000256" key="8">
    <source>
        <dbReference type="ARBA" id="ARBA00049934"/>
    </source>
</evidence>
<dbReference type="InterPro" id="IPR001203">
    <property type="entry name" value="OxRdtase_Ald_Fedxn_C"/>
</dbReference>
<comment type="cofactor">
    <cofactor evidence="8">
        <name>tungstopterin</name>
        <dbReference type="ChEBI" id="CHEBI:30402"/>
    </cofactor>
</comment>
<dbReference type="InterPro" id="IPR051919">
    <property type="entry name" value="W-dependent_AOR"/>
</dbReference>
<keyword evidence="3" id="KW-0004">4Fe-4S</keyword>
<evidence type="ECO:0000256" key="7">
    <source>
        <dbReference type="ARBA" id="ARBA00023014"/>
    </source>
</evidence>
<dbReference type="PANTHER" id="PTHR30038">
    <property type="entry name" value="ALDEHYDE FERREDOXIN OXIDOREDUCTASE"/>
    <property type="match status" value="1"/>
</dbReference>
<reference evidence="11" key="1">
    <citation type="submission" date="2016-11" db="EMBL/GenBank/DDBJ databases">
        <authorList>
            <person name="Varghese N."/>
            <person name="Submissions S."/>
        </authorList>
    </citation>
    <scope>NUCLEOTIDE SEQUENCE [LARGE SCALE GENOMIC DNA]</scope>
    <source>
        <strain evidence="11">DSM 15449</strain>
    </source>
</reference>
<dbReference type="GO" id="GO:0051539">
    <property type="term" value="F:4 iron, 4 sulfur cluster binding"/>
    <property type="evidence" value="ECO:0007669"/>
    <property type="project" value="UniProtKB-KW"/>
</dbReference>
<evidence type="ECO:0000256" key="6">
    <source>
        <dbReference type="ARBA" id="ARBA00023004"/>
    </source>
</evidence>
<gene>
    <name evidence="10" type="ORF">SAMN02746098_02691</name>
</gene>
<name>A0A1M5YX49_9FIRM</name>
<dbReference type="InterPro" id="IPR013985">
    <property type="entry name" value="Ald_Fedxn_OxRdtase_dom3"/>
</dbReference>
<keyword evidence="7" id="KW-0411">Iron-sulfur</keyword>
<keyword evidence="11" id="KW-1185">Reference proteome</keyword>
<dbReference type="EMBL" id="FQXJ01000009">
    <property type="protein sequence ID" value="SHI16444.1"/>
    <property type="molecule type" value="Genomic_DNA"/>
</dbReference>
<keyword evidence="5" id="KW-0560">Oxidoreductase</keyword>
<comment type="similarity">
    <text evidence="2">Belongs to the AOR/FOR family.</text>
</comment>
<evidence type="ECO:0000313" key="10">
    <source>
        <dbReference type="EMBL" id="SHI16444.1"/>
    </source>
</evidence>
<dbReference type="Gene3D" id="1.10.599.10">
    <property type="entry name" value="Aldehyde Ferredoxin Oxidoreductase Protein, subunit A, domain 3"/>
    <property type="match status" value="1"/>
</dbReference>
<dbReference type="Gene3D" id="1.10.569.10">
    <property type="entry name" value="Aldehyde Ferredoxin Oxidoreductase Protein, subunit A, domain 2"/>
    <property type="match status" value="1"/>
</dbReference>
<dbReference type="GO" id="GO:0046872">
    <property type="term" value="F:metal ion binding"/>
    <property type="evidence" value="ECO:0007669"/>
    <property type="project" value="UniProtKB-KW"/>
</dbReference>
<dbReference type="PANTHER" id="PTHR30038:SF7">
    <property type="entry name" value="TUNGSTEN-CONTAINING GLYCERALDEHYDE-3-PHOSPHATE:FERREDOXIN OXIDOREDUCTASE"/>
    <property type="match status" value="1"/>
</dbReference>
<dbReference type="Proteomes" id="UP000183954">
    <property type="component" value="Unassembled WGS sequence"/>
</dbReference>
<dbReference type="InterPro" id="IPR036503">
    <property type="entry name" value="Ald_Fedxn_OxRdtase_N_sf"/>
</dbReference>
<evidence type="ECO:0000256" key="3">
    <source>
        <dbReference type="ARBA" id="ARBA00022485"/>
    </source>
</evidence>
<evidence type="ECO:0000256" key="1">
    <source>
        <dbReference type="ARBA" id="ARBA00001966"/>
    </source>
</evidence>
<dbReference type="STRING" id="1121420.SAMN02746098_02691"/>
<comment type="cofactor">
    <cofactor evidence="1">
        <name>[4Fe-4S] cluster</name>
        <dbReference type="ChEBI" id="CHEBI:49883"/>
    </cofactor>
</comment>
<dbReference type="SMART" id="SM00790">
    <property type="entry name" value="AFOR_N"/>
    <property type="match status" value="1"/>
</dbReference>
<keyword evidence="4" id="KW-0479">Metal-binding</keyword>
<dbReference type="AlphaFoldDB" id="A0A1M5YX49"/>
<evidence type="ECO:0000313" key="11">
    <source>
        <dbReference type="Proteomes" id="UP000183954"/>
    </source>
</evidence>
<dbReference type="OrthoDB" id="9763894at2"/>
<accession>A0A1M5YX49</accession>
<dbReference type="SUPFAM" id="SSF48310">
    <property type="entry name" value="Aldehyde ferredoxin oxidoreductase, C-terminal domains"/>
    <property type="match status" value="1"/>
</dbReference>
<proteinExistence type="inferred from homology"/>
<feature type="domain" description="Aldehyde ferredoxin oxidoreductase N-terminal" evidence="9">
    <location>
        <begin position="6"/>
        <end position="205"/>
    </location>
</feature>
<evidence type="ECO:0000256" key="5">
    <source>
        <dbReference type="ARBA" id="ARBA00023002"/>
    </source>
</evidence>
<dbReference type="RefSeq" id="WP_073030243.1">
    <property type="nucleotide sequence ID" value="NZ_FQXJ01000009.1"/>
</dbReference>
<evidence type="ECO:0000256" key="2">
    <source>
        <dbReference type="ARBA" id="ARBA00011032"/>
    </source>
</evidence>
<dbReference type="Pfam" id="PF02730">
    <property type="entry name" value="AFOR_N"/>
    <property type="match status" value="1"/>
</dbReference>
<dbReference type="Gene3D" id="3.60.9.10">
    <property type="entry name" value="Aldehyde ferredoxin oxidoreductase, N-terminal domain"/>
    <property type="match status" value="1"/>
</dbReference>
<keyword evidence="6" id="KW-0408">Iron</keyword>
<sequence>MRYAETGYNLEIDLSRGSIERVETDPRLTELHLGGQGTAAKIIWDRVPPETDPFSPDNLIIFSSGLLNCTPVPGANRCIVNTISPQTNLFVNSMLGGYFGTEMKYAGYDRIIIRGKSPNLVYLWINNDKVEIRDASHLQGKGAMETQGILQAELDASAQVAAIGLAGENRVYGASIEHASSAAARMAGVIMGDKRLKAIAIRGTKDINVAHPTELWGLCEPKYKSIADDPENGDPMRLDPSNDAWHMENFAWGNARERRRGYFTKDVYNDDVTTTDKARLRWVGCYNCPKMCKQMLELEDGRKFFTKCFNRLIYMMAAYVEDFGFSYEMLSRTTQYGMDGFATPQLLAFAVELYEAGILTNEDLPDFPTDNAERFFYLLDITVRREGMVGDALADGVYWAARKIGRGAEKFDHNTTKKVEQVPLKLGKVNFPYYLMYATGEKMSITQIEGSYPQAPEPDLEKRKKLVEGWEAAPERFKKWFLAWEPRVDPTIEESVNITDWNEMMHYVDDSIGTCAWLSSFRGQFGCRPAYHMYNLPEFISYASGIELDPDKLWKIATRNRTLVRAINNRRGLRRIDEAPPADHWKIREPEKEKAYLDGYYAFKGWTHEGIPTKETLEKLGLDYVSEDFIRRGILTSDGGEIREG</sequence>
<dbReference type="GO" id="GO:0016625">
    <property type="term" value="F:oxidoreductase activity, acting on the aldehyde or oxo group of donors, iron-sulfur protein as acceptor"/>
    <property type="evidence" value="ECO:0007669"/>
    <property type="project" value="InterPro"/>
</dbReference>
<organism evidence="10 11">
    <name type="scientific">Desulfosporosinus lacus DSM 15449</name>
    <dbReference type="NCBI Taxonomy" id="1121420"/>
    <lineage>
        <taxon>Bacteria</taxon>
        <taxon>Bacillati</taxon>
        <taxon>Bacillota</taxon>
        <taxon>Clostridia</taxon>
        <taxon>Eubacteriales</taxon>
        <taxon>Desulfitobacteriaceae</taxon>
        <taxon>Desulfosporosinus</taxon>
    </lineage>
</organism>
<dbReference type="InterPro" id="IPR013983">
    <property type="entry name" value="Ald_Fedxn_OxRdtase_N"/>
</dbReference>
<dbReference type="GO" id="GO:0009055">
    <property type="term" value="F:electron transfer activity"/>
    <property type="evidence" value="ECO:0007669"/>
    <property type="project" value="InterPro"/>
</dbReference>
<dbReference type="InterPro" id="IPR013984">
    <property type="entry name" value="Ald_Fedxn_OxRdtase_dom2"/>
</dbReference>
<protein>
    <submittedName>
        <fullName evidence="10">Aldehyde:ferredoxin oxidoreductase</fullName>
    </submittedName>
</protein>
<dbReference type="SUPFAM" id="SSF56228">
    <property type="entry name" value="Aldehyde ferredoxin oxidoreductase, N-terminal domain"/>
    <property type="match status" value="1"/>
</dbReference>
<evidence type="ECO:0000259" key="9">
    <source>
        <dbReference type="SMART" id="SM00790"/>
    </source>
</evidence>